<keyword evidence="3" id="KW-1185">Reference proteome</keyword>
<dbReference type="PROSITE" id="PS51061">
    <property type="entry name" value="R3H"/>
    <property type="match status" value="1"/>
</dbReference>
<dbReference type="EMBL" id="CP126217">
    <property type="protein sequence ID" value="WIA19066.1"/>
    <property type="molecule type" value="Genomic_DNA"/>
</dbReference>
<dbReference type="InterPro" id="IPR001374">
    <property type="entry name" value="R3H_dom"/>
</dbReference>
<dbReference type="Gene3D" id="3.30.1370.50">
    <property type="entry name" value="R3H-like domain"/>
    <property type="match status" value="1"/>
</dbReference>
<sequence>MDKGFRRLLKRLLHDFAADSRQRELSLPANLSAADRYYVHVAAEAWGLGHASHNEGGERVIKVWKLSRSRRSMRSGADPGFGSD</sequence>
<protein>
    <recommendedName>
        <fullName evidence="1">R3H domain-containing protein</fullName>
    </recommendedName>
</protein>
<evidence type="ECO:0000259" key="1">
    <source>
        <dbReference type="PROSITE" id="PS51061"/>
    </source>
</evidence>
<name>A0ABY8UG25_TETOB</name>
<gene>
    <name evidence="2" type="ORF">OEZ85_003721</name>
</gene>
<dbReference type="Pfam" id="PF01424">
    <property type="entry name" value="R3H"/>
    <property type="match status" value="1"/>
</dbReference>
<dbReference type="Proteomes" id="UP001244341">
    <property type="component" value="Chromosome 10b"/>
</dbReference>
<evidence type="ECO:0000313" key="2">
    <source>
        <dbReference type="EMBL" id="WIA19066.1"/>
    </source>
</evidence>
<feature type="domain" description="R3H" evidence="1">
    <location>
        <begin position="3"/>
        <end position="67"/>
    </location>
</feature>
<accession>A0ABY8UG25</accession>
<dbReference type="SUPFAM" id="SSF82708">
    <property type="entry name" value="R3H domain"/>
    <property type="match status" value="1"/>
</dbReference>
<reference evidence="2 3" key="1">
    <citation type="submission" date="2023-05" db="EMBL/GenBank/DDBJ databases">
        <title>A 100% complete, gapless, phased diploid assembly of the Scenedesmus obliquus UTEX 3031 genome.</title>
        <authorList>
            <person name="Biondi T.C."/>
            <person name="Hanschen E.R."/>
            <person name="Kwon T."/>
            <person name="Eng W."/>
            <person name="Kruse C.P.S."/>
            <person name="Koehler S.I."/>
            <person name="Kunde Y."/>
            <person name="Gleasner C.D."/>
            <person name="You Mak K.T."/>
            <person name="Polle J."/>
            <person name="Hovde B.T."/>
            <person name="Starkenburg S.R."/>
        </authorList>
    </citation>
    <scope>NUCLEOTIDE SEQUENCE [LARGE SCALE GENOMIC DNA]</scope>
    <source>
        <strain evidence="2 3">DOE0152z</strain>
    </source>
</reference>
<dbReference type="InterPro" id="IPR036867">
    <property type="entry name" value="R3H_dom_sf"/>
</dbReference>
<organism evidence="2 3">
    <name type="scientific">Tetradesmus obliquus</name>
    <name type="common">Green alga</name>
    <name type="synonym">Acutodesmus obliquus</name>
    <dbReference type="NCBI Taxonomy" id="3088"/>
    <lineage>
        <taxon>Eukaryota</taxon>
        <taxon>Viridiplantae</taxon>
        <taxon>Chlorophyta</taxon>
        <taxon>core chlorophytes</taxon>
        <taxon>Chlorophyceae</taxon>
        <taxon>CS clade</taxon>
        <taxon>Sphaeropleales</taxon>
        <taxon>Scenedesmaceae</taxon>
        <taxon>Tetradesmus</taxon>
    </lineage>
</organism>
<proteinExistence type="predicted"/>
<evidence type="ECO:0000313" key="3">
    <source>
        <dbReference type="Proteomes" id="UP001244341"/>
    </source>
</evidence>